<dbReference type="EMBL" id="NWBU01000010">
    <property type="protein sequence ID" value="PTQ10261.1"/>
    <property type="molecule type" value="Genomic_DNA"/>
</dbReference>
<dbReference type="Proteomes" id="UP000244162">
    <property type="component" value="Unassembled WGS sequence"/>
</dbReference>
<evidence type="ECO:0000256" key="4">
    <source>
        <dbReference type="ARBA" id="ARBA00023136"/>
    </source>
</evidence>
<evidence type="ECO:0000313" key="7">
    <source>
        <dbReference type="EMBL" id="PTQ10261.1"/>
    </source>
</evidence>
<evidence type="ECO:0000256" key="2">
    <source>
        <dbReference type="ARBA" id="ARBA00022692"/>
    </source>
</evidence>
<dbReference type="PROSITE" id="PS50850">
    <property type="entry name" value="MFS"/>
    <property type="match status" value="1"/>
</dbReference>
<feature type="transmembrane region" description="Helical" evidence="5">
    <location>
        <begin position="148"/>
        <end position="167"/>
    </location>
</feature>
<feature type="transmembrane region" description="Helical" evidence="5">
    <location>
        <begin position="221"/>
        <end position="239"/>
    </location>
</feature>
<dbReference type="InterPro" id="IPR036259">
    <property type="entry name" value="MFS_trans_sf"/>
</dbReference>
<evidence type="ECO:0000259" key="6">
    <source>
        <dbReference type="PROSITE" id="PS50850"/>
    </source>
</evidence>
<dbReference type="InterPro" id="IPR005829">
    <property type="entry name" value="Sugar_transporter_CS"/>
</dbReference>
<dbReference type="PANTHER" id="PTHR23508">
    <property type="entry name" value="CARBOXYLIC ACID TRANSPORTER PROTEIN HOMOLOG"/>
    <property type="match status" value="1"/>
</dbReference>
<dbReference type="GO" id="GO:0005886">
    <property type="term" value="C:plasma membrane"/>
    <property type="evidence" value="ECO:0007669"/>
    <property type="project" value="TreeGrafter"/>
</dbReference>
<feature type="transmembrane region" description="Helical" evidence="5">
    <location>
        <begin position="378"/>
        <end position="396"/>
    </location>
</feature>
<organism evidence="7 8">
    <name type="scientific">Sphingomonas oleivorans</name>
    <dbReference type="NCBI Taxonomy" id="1735121"/>
    <lineage>
        <taxon>Bacteria</taxon>
        <taxon>Pseudomonadati</taxon>
        <taxon>Pseudomonadota</taxon>
        <taxon>Alphaproteobacteria</taxon>
        <taxon>Sphingomonadales</taxon>
        <taxon>Sphingomonadaceae</taxon>
        <taxon>Sphingomonas</taxon>
    </lineage>
</organism>
<proteinExistence type="predicted"/>
<dbReference type="RefSeq" id="WP_107968655.1">
    <property type="nucleotide sequence ID" value="NZ_NWBU01000010.1"/>
</dbReference>
<comment type="caution">
    <text evidence="7">The sequence shown here is derived from an EMBL/GenBank/DDBJ whole genome shotgun (WGS) entry which is preliminary data.</text>
</comment>
<feature type="transmembrane region" description="Helical" evidence="5">
    <location>
        <begin position="21"/>
        <end position="46"/>
    </location>
</feature>
<keyword evidence="2 5" id="KW-0812">Transmembrane</keyword>
<keyword evidence="4 5" id="KW-0472">Membrane</keyword>
<dbReference type="SUPFAM" id="SSF103473">
    <property type="entry name" value="MFS general substrate transporter"/>
    <property type="match status" value="1"/>
</dbReference>
<evidence type="ECO:0000313" key="8">
    <source>
        <dbReference type="Proteomes" id="UP000244162"/>
    </source>
</evidence>
<dbReference type="OrthoDB" id="9784658at2"/>
<evidence type="ECO:0000256" key="3">
    <source>
        <dbReference type="ARBA" id="ARBA00022989"/>
    </source>
</evidence>
<feature type="transmembrane region" description="Helical" evidence="5">
    <location>
        <begin position="259"/>
        <end position="279"/>
    </location>
</feature>
<dbReference type="InterPro" id="IPR011701">
    <property type="entry name" value="MFS"/>
</dbReference>
<keyword evidence="3 5" id="KW-1133">Transmembrane helix</keyword>
<dbReference type="PROSITE" id="PS00216">
    <property type="entry name" value="SUGAR_TRANSPORT_1"/>
    <property type="match status" value="1"/>
</dbReference>
<reference evidence="7 8" key="1">
    <citation type="submission" date="2017-09" db="EMBL/GenBank/DDBJ databases">
        <title>Sphingomonas panjinensis sp.nov., isolated from oil-contaminated soil.</title>
        <authorList>
            <person name="Wang L."/>
            <person name="Chen L."/>
        </authorList>
    </citation>
    <scope>NUCLEOTIDE SEQUENCE [LARGE SCALE GENOMIC DNA]</scope>
    <source>
        <strain evidence="7 8">FW-11</strain>
    </source>
</reference>
<feature type="transmembrane region" description="Helical" evidence="5">
    <location>
        <begin position="311"/>
        <end position="337"/>
    </location>
</feature>
<name>A0A2T5FWU2_9SPHN</name>
<feature type="transmembrane region" description="Helical" evidence="5">
    <location>
        <begin position="286"/>
        <end position="305"/>
    </location>
</feature>
<feature type="transmembrane region" description="Helical" evidence="5">
    <location>
        <begin position="349"/>
        <end position="372"/>
    </location>
</feature>
<comment type="subcellular location">
    <subcellularLocation>
        <location evidence="1">Membrane</location>
        <topology evidence="1">Multi-pass membrane protein</topology>
    </subcellularLocation>
</comment>
<evidence type="ECO:0000256" key="5">
    <source>
        <dbReference type="SAM" id="Phobius"/>
    </source>
</evidence>
<feature type="transmembrane region" description="Helical" evidence="5">
    <location>
        <begin position="108"/>
        <end position="128"/>
    </location>
</feature>
<sequence>MTPPTWYRSLGKKGCTAFWSSYSGFSIDAMNVQIYAFVLPALLALWELTPSAAGLLASAALISGSAGGWLAGSLSDRIGRIRVLRVSILWLAVSTTFCGFARSYDELLIARLIQGFGFGAEWAVGVVFMSEIAQAATRGRVLGTLQSAWAAGWALAAAITSVSLALLPPDTGWRIAFFVGLLPALVLFRVRSGMDDTPVFDAAGSRQAWHRIFSREVRGNTVKGSLLATGTHGGYWAIATWWPTMLRLERGMSALETTVHMATLIGGSFLGYVLGAWLSDHAGRRATLGGFAFAGIVVVLAATQLRLSDAVLLALSPVLGLFALGIYSAVGPVLTELYPTSLRGSGMGFCYNIGRGLAGVTPLAVGGSIAALGYAQAIGLYVAASYGAVLFATALLQETRGIDLVASQSA</sequence>
<protein>
    <submittedName>
        <fullName evidence="7">MFS transporter</fullName>
    </submittedName>
</protein>
<accession>A0A2T5FWU2</accession>
<dbReference type="AlphaFoldDB" id="A0A2T5FWU2"/>
<feature type="transmembrane region" description="Helical" evidence="5">
    <location>
        <begin position="52"/>
        <end position="71"/>
    </location>
</feature>
<feature type="transmembrane region" description="Helical" evidence="5">
    <location>
        <begin position="173"/>
        <end position="190"/>
    </location>
</feature>
<dbReference type="PANTHER" id="PTHR23508:SF10">
    <property type="entry name" value="CARBOXYLIC ACID TRANSPORTER PROTEIN HOMOLOG"/>
    <property type="match status" value="1"/>
</dbReference>
<feature type="domain" description="Major facilitator superfamily (MFS) profile" evidence="6">
    <location>
        <begin position="17"/>
        <end position="400"/>
    </location>
</feature>
<keyword evidence="8" id="KW-1185">Reference proteome</keyword>
<dbReference type="PROSITE" id="PS00217">
    <property type="entry name" value="SUGAR_TRANSPORT_2"/>
    <property type="match status" value="1"/>
</dbReference>
<evidence type="ECO:0000256" key="1">
    <source>
        <dbReference type="ARBA" id="ARBA00004141"/>
    </source>
</evidence>
<gene>
    <name evidence="7" type="ORF">CLG96_14235</name>
</gene>
<dbReference type="InterPro" id="IPR020846">
    <property type="entry name" value="MFS_dom"/>
</dbReference>
<feature type="transmembrane region" description="Helical" evidence="5">
    <location>
        <begin position="83"/>
        <end position="102"/>
    </location>
</feature>
<dbReference type="GO" id="GO:0046943">
    <property type="term" value="F:carboxylic acid transmembrane transporter activity"/>
    <property type="evidence" value="ECO:0007669"/>
    <property type="project" value="TreeGrafter"/>
</dbReference>
<dbReference type="Pfam" id="PF07690">
    <property type="entry name" value="MFS_1"/>
    <property type="match status" value="1"/>
</dbReference>
<dbReference type="Gene3D" id="1.20.1250.20">
    <property type="entry name" value="MFS general substrate transporter like domains"/>
    <property type="match status" value="2"/>
</dbReference>